<evidence type="ECO:0000256" key="4">
    <source>
        <dbReference type="ARBA" id="ARBA00022692"/>
    </source>
</evidence>
<name>A0A0A1SSS0_9HYPO</name>
<dbReference type="InterPro" id="IPR050327">
    <property type="entry name" value="Proton-linked_MCT"/>
</dbReference>
<dbReference type="EMBL" id="CDHN01000001">
    <property type="protein sequence ID" value="CEJ81141.1"/>
    <property type="molecule type" value="Genomic_DNA"/>
</dbReference>
<dbReference type="InterPro" id="IPR011701">
    <property type="entry name" value="MFS"/>
</dbReference>
<keyword evidence="3" id="KW-0813">Transport</keyword>
<evidence type="ECO:0000259" key="8">
    <source>
        <dbReference type="PROSITE" id="PS50850"/>
    </source>
</evidence>
<reference evidence="9 10" key="1">
    <citation type="journal article" date="2015" name="Genome Announc.">
        <title>Draft Genome Sequence and Gene Annotation of the Entomopathogenic Fungus Verticillium hemipterigenum.</title>
        <authorList>
            <person name="Horn F."/>
            <person name="Habel A."/>
            <person name="Scharf D.H."/>
            <person name="Dworschak J."/>
            <person name="Brakhage A.A."/>
            <person name="Guthke R."/>
            <person name="Hertweck C."/>
            <person name="Linde J."/>
        </authorList>
    </citation>
    <scope>NUCLEOTIDE SEQUENCE [LARGE SCALE GENOMIC DNA]</scope>
</reference>
<feature type="transmembrane region" description="Helical" evidence="7">
    <location>
        <begin position="188"/>
        <end position="210"/>
    </location>
</feature>
<feature type="transmembrane region" description="Helical" evidence="7">
    <location>
        <begin position="84"/>
        <end position="107"/>
    </location>
</feature>
<evidence type="ECO:0000313" key="10">
    <source>
        <dbReference type="Proteomes" id="UP000039046"/>
    </source>
</evidence>
<dbReference type="PROSITE" id="PS50850">
    <property type="entry name" value="MFS"/>
    <property type="match status" value="1"/>
</dbReference>
<dbReference type="GO" id="GO:0022857">
    <property type="term" value="F:transmembrane transporter activity"/>
    <property type="evidence" value="ECO:0007669"/>
    <property type="project" value="InterPro"/>
</dbReference>
<feature type="transmembrane region" description="Helical" evidence="7">
    <location>
        <begin position="287"/>
        <end position="307"/>
    </location>
</feature>
<dbReference type="GO" id="GO:0016020">
    <property type="term" value="C:membrane"/>
    <property type="evidence" value="ECO:0007669"/>
    <property type="project" value="UniProtKB-SubCell"/>
</dbReference>
<evidence type="ECO:0000256" key="2">
    <source>
        <dbReference type="ARBA" id="ARBA00006727"/>
    </source>
</evidence>
<keyword evidence="6 7" id="KW-0472">Membrane</keyword>
<comment type="similarity">
    <text evidence="2">Belongs to the major facilitator superfamily. Monocarboxylate porter (TC 2.A.1.13) family.</text>
</comment>
<proteinExistence type="inferred from homology"/>
<dbReference type="PANTHER" id="PTHR11360:SF224">
    <property type="entry name" value="MAJOR FACILITATOR SUPERFAMILY (MFS) PROFILE DOMAIN-CONTAINING PROTEIN-RELATED"/>
    <property type="match status" value="1"/>
</dbReference>
<keyword evidence="4 7" id="KW-0812">Transmembrane</keyword>
<dbReference type="Gene3D" id="1.20.1250.20">
    <property type="entry name" value="MFS general substrate transporter like domains"/>
    <property type="match status" value="2"/>
</dbReference>
<dbReference type="SUPFAM" id="SSF103473">
    <property type="entry name" value="MFS general substrate transporter"/>
    <property type="match status" value="1"/>
</dbReference>
<dbReference type="InterPro" id="IPR020846">
    <property type="entry name" value="MFS_dom"/>
</dbReference>
<evidence type="ECO:0000256" key="3">
    <source>
        <dbReference type="ARBA" id="ARBA00022448"/>
    </source>
</evidence>
<organism evidence="9 10">
    <name type="scientific">[Torrubiella] hemipterigena</name>
    <dbReference type="NCBI Taxonomy" id="1531966"/>
    <lineage>
        <taxon>Eukaryota</taxon>
        <taxon>Fungi</taxon>
        <taxon>Dikarya</taxon>
        <taxon>Ascomycota</taxon>
        <taxon>Pezizomycotina</taxon>
        <taxon>Sordariomycetes</taxon>
        <taxon>Hypocreomycetidae</taxon>
        <taxon>Hypocreales</taxon>
        <taxon>Clavicipitaceae</taxon>
        <taxon>Clavicipitaceae incertae sedis</taxon>
        <taxon>'Torrubiella' clade</taxon>
    </lineage>
</organism>
<dbReference type="HOGENOM" id="CLU_001265_1_4_1"/>
<feature type="domain" description="Major facilitator superfamily (MFS) profile" evidence="8">
    <location>
        <begin position="127"/>
        <end position="316"/>
    </location>
</feature>
<dbReference type="OrthoDB" id="5667at2759"/>
<gene>
    <name evidence="9" type="ORF">VHEMI01286</name>
</gene>
<feature type="transmembrane region" description="Helical" evidence="7">
    <location>
        <begin position="253"/>
        <end position="275"/>
    </location>
</feature>
<dbReference type="AlphaFoldDB" id="A0A0A1SSS0"/>
<feature type="transmembrane region" description="Helical" evidence="7">
    <location>
        <begin position="216"/>
        <end position="241"/>
    </location>
</feature>
<dbReference type="Pfam" id="PF07690">
    <property type="entry name" value="MFS_1"/>
    <property type="match status" value="1"/>
</dbReference>
<keyword evidence="10" id="KW-1185">Reference proteome</keyword>
<keyword evidence="5 7" id="KW-1133">Transmembrane helix</keyword>
<feature type="transmembrane region" description="Helical" evidence="7">
    <location>
        <begin position="53"/>
        <end position="72"/>
    </location>
</feature>
<evidence type="ECO:0000313" key="9">
    <source>
        <dbReference type="EMBL" id="CEJ81141.1"/>
    </source>
</evidence>
<sequence length="316" mass="33596">MLQVVGMMMTSLSTQYYQILLAQGICTSLGMSAIYVPATALIAGWFSKRRGMAYGIATSGSSFGGVVLPIMIRELIPRVGFAWAMRASAFLVLGMLVVANLTAAACQPPNPSPLSRKALLGPFIDLKLMLVNLGFLILTFGVFIPINYITVEAVTHGIDPDLAHYLVATMNAGSLFGRVFAGLIADIAGVYNTFTSVSAVAGILVLAFYIPASSTAAIFVFSVLFGFTSGAYIALIAPLIVKISPLSESGYRIGLLFFLSSVSALVTNPIGGAIVERWHGDYTGMKIYSGIMMLVGAAVIFLSRLIATNWEVFVVF</sequence>
<dbReference type="Proteomes" id="UP000039046">
    <property type="component" value="Unassembled WGS sequence"/>
</dbReference>
<dbReference type="PANTHER" id="PTHR11360">
    <property type="entry name" value="MONOCARBOXYLATE TRANSPORTER"/>
    <property type="match status" value="1"/>
</dbReference>
<feature type="transmembrane region" description="Helical" evidence="7">
    <location>
        <begin position="20"/>
        <end position="46"/>
    </location>
</feature>
<evidence type="ECO:0000256" key="6">
    <source>
        <dbReference type="ARBA" id="ARBA00023136"/>
    </source>
</evidence>
<feature type="transmembrane region" description="Helical" evidence="7">
    <location>
        <begin position="128"/>
        <end position="150"/>
    </location>
</feature>
<accession>A0A0A1SSS0</accession>
<evidence type="ECO:0000256" key="5">
    <source>
        <dbReference type="ARBA" id="ARBA00022989"/>
    </source>
</evidence>
<evidence type="ECO:0000256" key="1">
    <source>
        <dbReference type="ARBA" id="ARBA00004141"/>
    </source>
</evidence>
<protein>
    <recommendedName>
        <fullName evidence="8">Major facilitator superfamily (MFS) profile domain-containing protein</fullName>
    </recommendedName>
</protein>
<comment type="subcellular location">
    <subcellularLocation>
        <location evidence="1">Membrane</location>
        <topology evidence="1">Multi-pass membrane protein</topology>
    </subcellularLocation>
</comment>
<dbReference type="InterPro" id="IPR036259">
    <property type="entry name" value="MFS_trans_sf"/>
</dbReference>
<feature type="transmembrane region" description="Helical" evidence="7">
    <location>
        <begin position="162"/>
        <end position="181"/>
    </location>
</feature>
<evidence type="ECO:0000256" key="7">
    <source>
        <dbReference type="SAM" id="Phobius"/>
    </source>
</evidence>